<organism evidence="13 14">
    <name type="scientific">Porites lobata</name>
    <dbReference type="NCBI Taxonomy" id="104759"/>
    <lineage>
        <taxon>Eukaryota</taxon>
        <taxon>Metazoa</taxon>
        <taxon>Cnidaria</taxon>
        <taxon>Anthozoa</taxon>
        <taxon>Hexacorallia</taxon>
        <taxon>Scleractinia</taxon>
        <taxon>Fungiina</taxon>
        <taxon>Poritidae</taxon>
        <taxon>Porites</taxon>
    </lineage>
</organism>
<evidence type="ECO:0000256" key="5">
    <source>
        <dbReference type="ARBA" id="ARBA00037026"/>
    </source>
</evidence>
<dbReference type="PROSITE" id="PS50141">
    <property type="entry name" value="A_DEAMIN_EDITASE"/>
    <property type="match status" value="1"/>
</dbReference>
<proteinExistence type="inferred from homology"/>
<dbReference type="SMART" id="SM00552">
    <property type="entry name" value="ADEAMc"/>
    <property type="match status" value="1"/>
</dbReference>
<keyword evidence="3" id="KW-0378">Hydrolase</keyword>
<keyword evidence="14" id="KW-1185">Reference proteome</keyword>
<evidence type="ECO:0000313" key="13">
    <source>
        <dbReference type="EMBL" id="CAH3130012.1"/>
    </source>
</evidence>
<dbReference type="EMBL" id="CALNXK010000047">
    <property type="protein sequence ID" value="CAH3130012.1"/>
    <property type="molecule type" value="Genomic_DNA"/>
</dbReference>
<gene>
    <name evidence="13" type="ORF">PLOB_00034380</name>
</gene>
<evidence type="ECO:0000256" key="11">
    <source>
        <dbReference type="ARBA" id="ARBA00047635"/>
    </source>
</evidence>
<dbReference type="Proteomes" id="UP001159405">
    <property type="component" value="Unassembled WGS sequence"/>
</dbReference>
<evidence type="ECO:0000256" key="8">
    <source>
        <dbReference type="ARBA" id="ARBA00038940"/>
    </source>
</evidence>
<comment type="function">
    <text evidence="6">Specifically deaminates adenosine-37 to inosine in tRNA-Ala.</text>
</comment>
<dbReference type="InterPro" id="IPR002466">
    <property type="entry name" value="A_deamin"/>
</dbReference>
<name>A0ABN8P173_9CNID</name>
<comment type="caution">
    <text evidence="13">The sequence shown here is derived from an EMBL/GenBank/DDBJ whole genome shotgun (WGS) entry which is preliminary data.</text>
</comment>
<dbReference type="EC" id="3.5.4.34" evidence="8"/>
<evidence type="ECO:0000256" key="7">
    <source>
        <dbReference type="ARBA" id="ARBA00038326"/>
    </source>
</evidence>
<evidence type="ECO:0000256" key="2">
    <source>
        <dbReference type="ARBA" id="ARBA00022723"/>
    </source>
</evidence>
<evidence type="ECO:0000256" key="4">
    <source>
        <dbReference type="ARBA" id="ARBA00022833"/>
    </source>
</evidence>
<evidence type="ECO:0000256" key="3">
    <source>
        <dbReference type="ARBA" id="ARBA00022801"/>
    </source>
</evidence>
<keyword evidence="2" id="KW-0479">Metal-binding</keyword>
<feature type="domain" description="A to I editase" evidence="12">
    <location>
        <begin position="60"/>
        <end position="502"/>
    </location>
</feature>
<accession>A0ABN8P173</accession>
<sequence length="502" mass="56266">MESWQENGKFANSLAQLCCEHFKKLSKKGKPQSKNEWTLLAAIVQVQQQDFNECSMDVIAMGTGSKCIGRSKMSYQGTILNDSHAEVIARRGFLRYLYQQLQYAYNLQKSIFEYQEDSNLCKLKDGVSFHLFTSHTPCGDASIFPKGDDDDTLIVNPPKNQKLGNSKKHCHDGHETIEHPAIKKICLQEDAIYDSLLQEPLERTDKLCIGATTDVQNVSKEANLLTKFSDHARQSDCIHVESTNKNVNRSQHRENGIKLLDTTESKNIGRFLQNNENKCENDRLCNDLYRTGAKCAPGGKQDPLKPGLGYHTIGVLRTKPGRGDPTLSMSCSDKIMKWNILGCQGALLSHFMMCPIYLSSVVLGRCPCDVLALRRGIYERALTMALDLPANFIVSQPNIWLTDVLFEHSKGKALETSFVEDNSEPFTQSPSATSVIWIKDPLLHEVSVAGLRQGVTKKNLSSSKARVCISKASLFETFKVLVSHIPCEKLPPTLRYLLVRKH</sequence>
<dbReference type="PANTHER" id="PTHR46516">
    <property type="entry name" value="TRNA-SPECIFIC ADENOSINE DEAMINASE 1"/>
    <property type="match status" value="1"/>
</dbReference>
<reference evidence="13 14" key="1">
    <citation type="submission" date="2022-05" db="EMBL/GenBank/DDBJ databases">
        <authorList>
            <consortium name="Genoscope - CEA"/>
            <person name="William W."/>
        </authorList>
    </citation>
    <scope>NUCLEOTIDE SEQUENCE [LARGE SCALE GENOMIC DNA]</scope>
</reference>
<protein>
    <recommendedName>
        <fullName evidence="9">tRNA-specific adenosine deaminase 1</fullName>
        <ecNumber evidence="8">3.5.4.34</ecNumber>
    </recommendedName>
    <alternativeName>
        <fullName evidence="10">tRNA-specific adenosine-37 deaminase</fullName>
    </alternativeName>
</protein>
<keyword evidence="1" id="KW-0819">tRNA processing</keyword>
<comment type="cofactor">
    <cofactor evidence="5">
        <name>1D-myo-inositol hexakisphosphate</name>
        <dbReference type="ChEBI" id="CHEBI:58130"/>
    </cofactor>
</comment>
<evidence type="ECO:0000256" key="9">
    <source>
        <dbReference type="ARBA" id="ARBA00040502"/>
    </source>
</evidence>
<evidence type="ECO:0000256" key="1">
    <source>
        <dbReference type="ARBA" id="ARBA00022694"/>
    </source>
</evidence>
<evidence type="ECO:0000259" key="12">
    <source>
        <dbReference type="PROSITE" id="PS50141"/>
    </source>
</evidence>
<evidence type="ECO:0000256" key="6">
    <source>
        <dbReference type="ARBA" id="ARBA00037784"/>
    </source>
</evidence>
<dbReference type="Pfam" id="PF02137">
    <property type="entry name" value="A_deamin"/>
    <property type="match status" value="1"/>
</dbReference>
<dbReference type="PANTHER" id="PTHR46516:SF1">
    <property type="entry name" value="TRNA-SPECIFIC ADENOSINE DEAMINASE 1"/>
    <property type="match status" value="1"/>
</dbReference>
<comment type="similarity">
    <text evidence="7">Belongs to the ADAT1 family.</text>
</comment>
<keyword evidence="4" id="KW-0862">Zinc</keyword>
<feature type="non-terminal residue" evidence="13">
    <location>
        <position position="502"/>
    </location>
</feature>
<evidence type="ECO:0000256" key="10">
    <source>
        <dbReference type="ARBA" id="ARBA00041760"/>
    </source>
</evidence>
<evidence type="ECO:0000313" key="14">
    <source>
        <dbReference type="Proteomes" id="UP001159405"/>
    </source>
</evidence>
<comment type="catalytic activity">
    <reaction evidence="11">
        <text>adenosine(37) in tRNA(Ala) + H2O + H(+) = inosine(37) in tRNA(Ala) + NH4(+)</text>
        <dbReference type="Rhea" id="RHEA:50968"/>
        <dbReference type="Rhea" id="RHEA-COMP:12855"/>
        <dbReference type="Rhea" id="RHEA-COMP:12856"/>
        <dbReference type="ChEBI" id="CHEBI:15377"/>
        <dbReference type="ChEBI" id="CHEBI:15378"/>
        <dbReference type="ChEBI" id="CHEBI:28938"/>
        <dbReference type="ChEBI" id="CHEBI:74411"/>
        <dbReference type="ChEBI" id="CHEBI:82852"/>
        <dbReference type="EC" id="3.5.4.34"/>
    </reaction>
</comment>